<evidence type="ECO:0000313" key="4">
    <source>
        <dbReference type="RefSeq" id="XP_031440108.1"/>
    </source>
</evidence>
<dbReference type="InterPro" id="IPR003599">
    <property type="entry name" value="Ig_sub"/>
</dbReference>
<evidence type="ECO:0000256" key="1">
    <source>
        <dbReference type="SAM" id="SignalP"/>
    </source>
</evidence>
<dbReference type="Proteomes" id="UP000515152">
    <property type="component" value="Chromosome 2"/>
</dbReference>
<organism evidence="3 4">
    <name type="scientific">Clupea harengus</name>
    <name type="common">Atlantic herring</name>
    <dbReference type="NCBI Taxonomy" id="7950"/>
    <lineage>
        <taxon>Eukaryota</taxon>
        <taxon>Metazoa</taxon>
        <taxon>Chordata</taxon>
        <taxon>Craniata</taxon>
        <taxon>Vertebrata</taxon>
        <taxon>Euteleostomi</taxon>
        <taxon>Actinopterygii</taxon>
        <taxon>Neopterygii</taxon>
        <taxon>Teleostei</taxon>
        <taxon>Clupei</taxon>
        <taxon>Clupeiformes</taxon>
        <taxon>Clupeoidei</taxon>
        <taxon>Clupeidae</taxon>
        <taxon>Clupea</taxon>
    </lineage>
</organism>
<dbReference type="Pfam" id="PF13895">
    <property type="entry name" value="Ig_2"/>
    <property type="match status" value="1"/>
</dbReference>
<dbReference type="SUPFAM" id="SSF48726">
    <property type="entry name" value="Immunoglobulin"/>
    <property type="match status" value="2"/>
</dbReference>
<dbReference type="SMART" id="SM00409">
    <property type="entry name" value="IG"/>
    <property type="match status" value="2"/>
</dbReference>
<protein>
    <submittedName>
        <fullName evidence="4 5">Myelin-associated glycoprotein-like isoform X1</fullName>
    </submittedName>
</protein>
<gene>
    <name evidence="4 5" type="primary">LOC105908640</name>
</gene>
<reference evidence="4 5" key="1">
    <citation type="submission" date="2025-04" db="UniProtKB">
        <authorList>
            <consortium name="RefSeq"/>
        </authorList>
    </citation>
    <scope>IDENTIFICATION</scope>
</reference>
<dbReference type="KEGG" id="char:105908640"/>
<evidence type="ECO:0000313" key="5">
    <source>
        <dbReference type="RefSeq" id="XP_031440113.1"/>
    </source>
</evidence>
<dbReference type="OrthoDB" id="6250964at2759"/>
<accession>A0A6P8GMN8</accession>
<dbReference type="AlphaFoldDB" id="A0A6P8GMN8"/>
<dbReference type="RefSeq" id="XP_031440108.1">
    <property type="nucleotide sequence ID" value="XM_031584248.1"/>
</dbReference>
<name>A0A6P8GMN8_CLUHA</name>
<feature type="domain" description="Ig-like" evidence="2">
    <location>
        <begin position="245"/>
        <end position="327"/>
    </location>
</feature>
<feature type="signal peptide" evidence="1">
    <location>
        <begin position="1"/>
        <end position="19"/>
    </location>
</feature>
<dbReference type="GeneID" id="105908640"/>
<proteinExistence type="predicted"/>
<dbReference type="InterPro" id="IPR013783">
    <property type="entry name" value="Ig-like_fold"/>
</dbReference>
<keyword evidence="3" id="KW-1185">Reference proteome</keyword>
<dbReference type="PROSITE" id="PS50835">
    <property type="entry name" value="IG_LIKE"/>
    <property type="match status" value="1"/>
</dbReference>
<dbReference type="PANTHER" id="PTHR46484:SF8">
    <property type="entry name" value="B-CELL RECEPTOR CD22-LIKE-RELATED"/>
    <property type="match status" value="1"/>
</dbReference>
<dbReference type="PANTHER" id="PTHR46484">
    <property type="entry name" value="SI:CH211-171H4.5-RELATED"/>
    <property type="match status" value="1"/>
</dbReference>
<dbReference type="InterPro" id="IPR036179">
    <property type="entry name" value="Ig-like_dom_sf"/>
</dbReference>
<sequence>MFGILASSVIGFMLQGCLCTEWSIKMPGNITAVSGSCIVIPCTFTLPAKYNAKLNNSTVLWSRGLIGGPTVLSSNKQLASDFGGEIVGDFKSKNCTTVFTNLPQGFSEPLLFRVEGPNEVKYTYSKELFISFQRGSLPPPELSMSPPGELRAGKTLTLTCRARDPCPSLPPEVKIDPEMGSSQVESFLQVDSEQGVRFVTATQSFMMKPIHHGRNVTCQAIYPRRDGGKSYGEVESLTLNILYGPHNTRVMMSLPSPVPVGKLVTLRCHSEANPAVTSYNWWTENKGHLVLRATGQELVLMATWADKGLYACEATNPYGQEKSAVVALEVEGGSFSMAMPFCGIHPCSTGIYVAGNIFEVHIGDIVYNYVYSSYPKCWLR</sequence>
<keyword evidence="1" id="KW-0732">Signal</keyword>
<dbReference type="Gene3D" id="2.60.40.10">
    <property type="entry name" value="Immunoglobulins"/>
    <property type="match status" value="3"/>
</dbReference>
<dbReference type="RefSeq" id="XP_031440113.1">
    <property type="nucleotide sequence ID" value="XM_031584253.1"/>
</dbReference>
<dbReference type="InterPro" id="IPR007110">
    <property type="entry name" value="Ig-like_dom"/>
</dbReference>
<evidence type="ECO:0000313" key="3">
    <source>
        <dbReference type="Proteomes" id="UP000515152"/>
    </source>
</evidence>
<feature type="chain" id="PRO_5044652944" evidence="1">
    <location>
        <begin position="20"/>
        <end position="380"/>
    </location>
</feature>
<evidence type="ECO:0000259" key="2">
    <source>
        <dbReference type="PROSITE" id="PS50835"/>
    </source>
</evidence>